<evidence type="ECO:0000256" key="4">
    <source>
        <dbReference type="ARBA" id="ARBA00022490"/>
    </source>
</evidence>
<evidence type="ECO:0000256" key="2">
    <source>
        <dbReference type="ARBA" id="ARBA00004496"/>
    </source>
</evidence>
<dbReference type="PANTHER" id="PTHR23155:SF1152">
    <property type="entry name" value="AAA+ ATPASE DOMAIN-CONTAINING PROTEIN"/>
    <property type="match status" value="1"/>
</dbReference>
<dbReference type="InterPro" id="IPR043502">
    <property type="entry name" value="DNA/RNA_pol_sf"/>
</dbReference>
<keyword evidence="9" id="KW-0611">Plant defense</keyword>
<dbReference type="GO" id="GO:0005737">
    <property type="term" value="C:cytoplasm"/>
    <property type="evidence" value="ECO:0007669"/>
    <property type="project" value="UniProtKB-SubCell"/>
</dbReference>
<dbReference type="InterPro" id="IPR027417">
    <property type="entry name" value="P-loop_NTPase"/>
</dbReference>
<dbReference type="InterPro" id="IPR013103">
    <property type="entry name" value="RVT_2"/>
</dbReference>
<dbReference type="GO" id="GO:0043531">
    <property type="term" value="F:ADP binding"/>
    <property type="evidence" value="ECO:0007669"/>
    <property type="project" value="InterPro"/>
</dbReference>
<comment type="function">
    <text evidence="1">Confers resistance to late blight (Phytophthora infestans) races carrying the avirulence gene Avr1. Resistance proteins guard the plant against pathogens that contain an appropriate avirulence protein via an indirect interaction with this avirulence protein. That triggers a defense system including the hypersensitive response, which restricts the pathogen growth.</text>
</comment>
<dbReference type="SUPFAM" id="SSF56672">
    <property type="entry name" value="DNA/RNA polymerases"/>
    <property type="match status" value="1"/>
</dbReference>
<feature type="non-terminal residue" evidence="15">
    <location>
        <position position="2279"/>
    </location>
</feature>
<evidence type="ECO:0000256" key="1">
    <source>
        <dbReference type="ARBA" id="ARBA00002074"/>
    </source>
</evidence>
<comment type="subcellular location">
    <subcellularLocation>
        <location evidence="2">Cytoplasm</location>
    </subcellularLocation>
</comment>
<dbReference type="InterPro" id="IPR002182">
    <property type="entry name" value="NB-ARC"/>
</dbReference>
<evidence type="ECO:0000256" key="5">
    <source>
        <dbReference type="ARBA" id="ARBA00022614"/>
    </source>
</evidence>
<dbReference type="Gene3D" id="3.40.50.300">
    <property type="entry name" value="P-loop containing nucleotide triphosphate hydrolases"/>
    <property type="match status" value="2"/>
</dbReference>
<feature type="domain" description="NB-ARC" evidence="12">
    <location>
        <begin position="602"/>
        <end position="773"/>
    </location>
</feature>
<evidence type="ECO:0000256" key="8">
    <source>
        <dbReference type="ARBA" id="ARBA00022741"/>
    </source>
</evidence>
<dbReference type="PANTHER" id="PTHR23155">
    <property type="entry name" value="DISEASE RESISTANCE PROTEIN RP"/>
    <property type="match status" value="1"/>
</dbReference>
<dbReference type="OrthoDB" id="6161812at2759"/>
<keyword evidence="11" id="KW-0472">Membrane</keyword>
<feature type="transmembrane region" description="Helical" evidence="11">
    <location>
        <begin position="7"/>
        <end position="29"/>
    </location>
</feature>
<keyword evidence="4" id="KW-0963">Cytoplasm</keyword>
<dbReference type="InterPro" id="IPR032675">
    <property type="entry name" value="LRR_dom_sf"/>
</dbReference>
<dbReference type="GO" id="GO:0051607">
    <property type="term" value="P:defense response to virus"/>
    <property type="evidence" value="ECO:0007669"/>
    <property type="project" value="UniProtKB-ARBA"/>
</dbReference>
<dbReference type="InterPro" id="IPR042197">
    <property type="entry name" value="Apaf_helical"/>
</dbReference>
<keyword evidence="6" id="KW-0381">Hypersensitive response</keyword>
<dbReference type="Proteomes" id="UP000594638">
    <property type="component" value="Unassembled WGS sequence"/>
</dbReference>
<evidence type="ECO:0000256" key="11">
    <source>
        <dbReference type="SAM" id="Phobius"/>
    </source>
</evidence>
<dbReference type="Gene3D" id="1.20.5.4130">
    <property type="match status" value="2"/>
</dbReference>
<comment type="similarity">
    <text evidence="3">Belongs to the disease resistance NB-LRR family.</text>
</comment>
<dbReference type="InterPro" id="IPR036388">
    <property type="entry name" value="WH-like_DNA-bd_sf"/>
</dbReference>
<dbReference type="GO" id="GO:0009626">
    <property type="term" value="P:plant-type hypersensitive response"/>
    <property type="evidence" value="ECO:0007669"/>
    <property type="project" value="UniProtKB-KW"/>
</dbReference>
<keyword evidence="11" id="KW-1133">Transmembrane helix</keyword>
<organism evidence="15 16">
    <name type="scientific">Olea europaea subsp. europaea</name>
    <dbReference type="NCBI Taxonomy" id="158383"/>
    <lineage>
        <taxon>Eukaryota</taxon>
        <taxon>Viridiplantae</taxon>
        <taxon>Streptophyta</taxon>
        <taxon>Embryophyta</taxon>
        <taxon>Tracheophyta</taxon>
        <taxon>Spermatophyta</taxon>
        <taxon>Magnoliopsida</taxon>
        <taxon>eudicotyledons</taxon>
        <taxon>Gunneridae</taxon>
        <taxon>Pentapetalae</taxon>
        <taxon>asterids</taxon>
        <taxon>lamiids</taxon>
        <taxon>Lamiales</taxon>
        <taxon>Oleaceae</taxon>
        <taxon>Oleeae</taxon>
        <taxon>Olea</taxon>
    </lineage>
</organism>
<evidence type="ECO:0000256" key="10">
    <source>
        <dbReference type="ARBA" id="ARBA00022840"/>
    </source>
</evidence>
<dbReference type="CDD" id="cd09272">
    <property type="entry name" value="RNase_HI_RT_Ty1"/>
    <property type="match status" value="1"/>
</dbReference>
<dbReference type="EMBL" id="CACTIH010002027">
    <property type="protein sequence ID" value="CAA2971835.1"/>
    <property type="molecule type" value="Genomic_DNA"/>
</dbReference>
<evidence type="ECO:0000256" key="9">
    <source>
        <dbReference type="ARBA" id="ARBA00022821"/>
    </source>
</evidence>
<dbReference type="Pfam" id="PF00931">
    <property type="entry name" value="NB-ARC"/>
    <property type="match status" value="2"/>
</dbReference>
<keyword evidence="16" id="KW-1185">Reference proteome</keyword>
<feature type="domain" description="Disease resistance protein winged helix" evidence="14">
    <location>
        <begin position="1832"/>
        <end position="1903"/>
    </location>
</feature>
<feature type="domain" description="Reverse transcriptase Ty1/copia-type" evidence="13">
    <location>
        <begin position="18"/>
        <end position="82"/>
    </location>
</feature>
<dbReference type="Pfam" id="PF23559">
    <property type="entry name" value="WHD_DRP"/>
    <property type="match status" value="2"/>
</dbReference>
<dbReference type="Gene3D" id="1.10.10.10">
    <property type="entry name" value="Winged helix-like DNA-binding domain superfamily/Winged helix DNA-binding domain"/>
    <property type="match status" value="2"/>
</dbReference>
<evidence type="ECO:0000313" key="16">
    <source>
        <dbReference type="Proteomes" id="UP000594638"/>
    </source>
</evidence>
<sequence>LKIRGKVCVPILLVTLIMQLNTIITHLHLEFAMKDLGTIHHFLGIEVTKTLNGLHLSQLYYALTILESAQMTDCKPMSTPMESKMKGLTDATLLDDPSFYRKIVGALQYLTLTRPDISFSVNFVSQFMQAPTQSHFKMVQRILRYIKGSLHLGIHLTSNTTFDLCAYSDADWAGCPTTRCPTTGYCTYLGDNLISWCAKKQQTVSRSSTEAKYHAMAHATAELTWLTFLLRDLHVPLSRPLTLLCDNISALRLTVNPVFHARSKHIELDYHFVRERVALERIRGQIFKITCPKLLEIYQNRSTILCTNQSLHSRIIAHIIYILLIYFKTILDSIFSHLIEVAQHLGGVCGPPRLGGAPSLDGRITSMVQPSYRISLFVGLTMIKNCKKNPATYIVKGLSGFRGPHLGKKIQFIFCFFVKRELDLSGADSNFQCFNNSSDKLKADILFDKRTEMAYAHLLSLTHVLQRTLKYDCSYVLPGEKKQIDSLLEKVVYLQDFLDNFQRENIESIEGLERKIIDTARQTEDIIEDRVLEEYASHNDDIFTTSFHEMAKLIEEVDSIKVRAEKIEDERGIQEDLERNTSLLVSSLRPDSWGQSTMVGLEDALADIKDRLAGGSSKLDVVSIVGMGGIGKTTLAHKVYIDKYIEYHFHICAWLTVSQEYSVREILLGLLDSMKIQIDGRSETDIYQLGELLYKKLKGRRYLLVMDDVWNIEAWDGVKIYFPDDKTRSRILLTTRLENVANYIKSGSPLHHVRFLNDEESWKLFCLKVFGENFCPLELEEIGKKIAQNCRGLPLAVVVIGGLLSKATKTPHYWRSIAENISLEITSNDEQCSKILSLSYKHLPYHLKGCFLYMGIFPEDFDIKVKVLIKLWVAEGILKPACSKTLEDVGEEYFLDLVQRSLILVQRKGSDGKIKTCRIHDLLRDLCVREAQKENFFHVIKKSVDEIYQDTGMCRASIHVEKNSLSFSDSVQFYHATKGWGIEPRFRASSIGSRPLKVLFNSRRLKVLHMEGIHPLLKMEQLVKLRYIYCFPQMSTASIYKLRNLQTIVCLDDYGSIELPPEIWMMPQLRHVMLNASVHLPNPHISEIDGEENSIVVLENLQTLSRIYNFRLTEEVLKRIPNLRKLAVHYDSIEVASWEKYCINNLVRLTKLESLKCWLTYTFPCFLAHITFPTSLKKLTLEGTELHPKDNLKLHPEELTILGKLPNLEVLKLKNCAFNELEWEPDDGEFLELKFLLLDDVNLKHWRADGNHYPTLERLVISIRSCRELDEIPSGFGEITTLQSIELHGCGDSIIESAKKIEEEQLDYGNEAFNLFTNLMDLAQGKVIDEDGEIVVGLKQAAAVAAENLSVGCFLRKGLDAYVMDWIGSFNSILFNCISIRIFELDEVLDDTINGVVTNELKESLKVVWWEVYIHSINNIFERTKMAYAHLLSLTHVLQRTLKYDCSYLLSGEKQQIDSLLEKVVYLQDFLDNFPRENIESIEGLERKISDVACQTEDIIESSIANRVLEESASRSGDIFTNSFHEIAKLIKEVDSTNIKAGKIEDESGIQEDLERNTSLPVGSLRPASLGQSTMVGLDDVMAKIKDHLVSSSSKLEVVSIVGMGGIGKTTLAHKVYIDKYIEYHFHICAWCTVSQKYNGREILLGLLDSMEKQIDGNGKDIDQLGELLYKKLKGRRYLLVIDDVWDIEAWDCVKIYFPEDKTGSRILLTTRLENVANYINSGSRLHPVRFLNDEESWKLFCQKVFGEGFCPLELKEIGKKIAQNCRGLPLAVAVIGGLLSKATKTPHYWRTIAKNVSSEITSNDEQCSKILSLSYKHLPYHLKGCYLYVGIFPEDCPIDVKELTRLWVAEGILKPACSKTLEDVGEEYFFDLVQRSLILVQQKGSSGKIRTCRIHDLLRDLCVREAQKEKFFHVIEGSLYGIQGDTSMRRVSIHDKKNSPSYFKFYHAGTIKGDDKTLSSSDSRLLRVLHNKKYDHLPGGMEELVNMRYFNYCRINPNTPIYKFRKLQTMVIWDHGADTILPPEIWKMTQLRHVKLNGYIHLPDPPSSEIKGEENSIVVLENLQTLSTIYDFRLTEQVLKRVPNLRKLSIYYSYNNFLEELYINNFVHLAKLESLKCYIKFTQPLFVLRMTFPTSLKKLTLYGVDLSCNELRILGKVPNLEVLKLRNSTFNCSVWEPNEGEFLKLKFLLLCVVDLKHWRDDSIHFPSLEHLVIDDCDKLKEIPSGFGELSTLQTIVLIPDKLFGKTSAVGHSIIESAKKIEEEQLSWGNDTFKLYIKE</sequence>
<keyword evidence="7" id="KW-0677">Repeat</keyword>
<evidence type="ECO:0000256" key="3">
    <source>
        <dbReference type="ARBA" id="ARBA00008894"/>
    </source>
</evidence>
<accession>A0A8S0R0C9</accession>
<comment type="caution">
    <text evidence="15">The sequence shown here is derived from an EMBL/GenBank/DDBJ whole genome shotgun (WGS) entry which is preliminary data.</text>
</comment>
<gene>
    <name evidence="15" type="ORF">OLEA9_A080146</name>
</gene>
<reference evidence="15 16" key="1">
    <citation type="submission" date="2019-12" db="EMBL/GenBank/DDBJ databases">
        <authorList>
            <person name="Alioto T."/>
            <person name="Alioto T."/>
            <person name="Gomez Garrido J."/>
        </authorList>
    </citation>
    <scope>NUCLEOTIDE SEQUENCE [LARGE SCALE GENOMIC DNA]</scope>
</reference>
<evidence type="ECO:0000259" key="14">
    <source>
        <dbReference type="Pfam" id="PF23559"/>
    </source>
</evidence>
<dbReference type="Pfam" id="PF07727">
    <property type="entry name" value="RVT_2"/>
    <property type="match status" value="1"/>
</dbReference>
<dbReference type="PRINTS" id="PR00364">
    <property type="entry name" value="DISEASERSIST"/>
</dbReference>
<evidence type="ECO:0000313" key="15">
    <source>
        <dbReference type="EMBL" id="CAA2971835.1"/>
    </source>
</evidence>
<feature type="domain" description="Disease resistance protein winged helix" evidence="14">
    <location>
        <begin position="856"/>
        <end position="927"/>
    </location>
</feature>
<keyword evidence="8" id="KW-0547">Nucleotide-binding</keyword>
<dbReference type="Gene3D" id="1.10.8.430">
    <property type="entry name" value="Helical domain of apoptotic protease-activating factors"/>
    <property type="match status" value="2"/>
</dbReference>
<evidence type="ECO:0000256" key="7">
    <source>
        <dbReference type="ARBA" id="ARBA00022737"/>
    </source>
</evidence>
<evidence type="ECO:0000259" key="13">
    <source>
        <dbReference type="Pfam" id="PF07727"/>
    </source>
</evidence>
<dbReference type="FunFam" id="3.40.50.300:FF:001091">
    <property type="entry name" value="Probable disease resistance protein At1g61300"/>
    <property type="match status" value="2"/>
</dbReference>
<dbReference type="InterPro" id="IPR058922">
    <property type="entry name" value="WHD_DRP"/>
</dbReference>
<evidence type="ECO:0000259" key="12">
    <source>
        <dbReference type="Pfam" id="PF00931"/>
    </source>
</evidence>
<feature type="domain" description="NB-ARC" evidence="12">
    <location>
        <begin position="1580"/>
        <end position="1746"/>
    </location>
</feature>
<keyword evidence="5" id="KW-0433">Leucine-rich repeat</keyword>
<dbReference type="Gene3D" id="3.80.10.10">
    <property type="entry name" value="Ribonuclease Inhibitor"/>
    <property type="match status" value="2"/>
</dbReference>
<dbReference type="SUPFAM" id="SSF52540">
    <property type="entry name" value="P-loop containing nucleoside triphosphate hydrolases"/>
    <property type="match status" value="2"/>
</dbReference>
<keyword evidence="11" id="KW-0812">Transmembrane</keyword>
<proteinExistence type="inferred from homology"/>
<dbReference type="SUPFAM" id="SSF52058">
    <property type="entry name" value="L domain-like"/>
    <property type="match status" value="2"/>
</dbReference>
<dbReference type="FunFam" id="1.10.10.10:FF:000322">
    <property type="entry name" value="Probable disease resistance protein At1g63360"/>
    <property type="match status" value="2"/>
</dbReference>
<dbReference type="GO" id="GO:0005524">
    <property type="term" value="F:ATP binding"/>
    <property type="evidence" value="ECO:0007669"/>
    <property type="project" value="UniProtKB-KW"/>
</dbReference>
<name>A0A8S0R0C9_OLEEU</name>
<dbReference type="InterPro" id="IPR044974">
    <property type="entry name" value="Disease_R_plants"/>
</dbReference>
<protein>
    <submittedName>
        <fullName evidence="15">Late blight resistance homolog R1B-8</fullName>
    </submittedName>
</protein>
<keyword evidence="10" id="KW-0067">ATP-binding</keyword>
<evidence type="ECO:0000256" key="6">
    <source>
        <dbReference type="ARBA" id="ARBA00022667"/>
    </source>
</evidence>